<dbReference type="InterPro" id="IPR001226">
    <property type="entry name" value="Flavodoxin_CS"/>
</dbReference>
<reference evidence="2 3" key="1">
    <citation type="submission" date="2016-10" db="EMBL/GenBank/DDBJ databases">
        <authorList>
            <person name="de Groot N.N."/>
        </authorList>
    </citation>
    <scope>NUCLEOTIDE SEQUENCE [LARGE SCALE GENOMIC DNA]</scope>
    <source>
        <strain evidence="2 3">CGMCC 4.7037</strain>
    </source>
</reference>
<dbReference type="AlphaFoldDB" id="A0A1H6EZ76"/>
<gene>
    <name evidence="2" type="ORF">SAMN05444920_1295</name>
</gene>
<name>A0A1H6EZ76_9ACTN</name>
<dbReference type="RefSeq" id="WP_103963707.1">
    <property type="nucleotide sequence ID" value="NZ_FNVT01000029.1"/>
</dbReference>
<dbReference type="InterPro" id="IPR029039">
    <property type="entry name" value="Flavoprotein-like_sf"/>
</dbReference>
<dbReference type="PROSITE" id="PS50902">
    <property type="entry name" value="FLAVODOXIN_LIKE"/>
    <property type="match status" value="1"/>
</dbReference>
<evidence type="ECO:0000313" key="3">
    <source>
        <dbReference type="Proteomes" id="UP000236732"/>
    </source>
</evidence>
<dbReference type="GO" id="GO:0009055">
    <property type="term" value="F:electron transfer activity"/>
    <property type="evidence" value="ECO:0007669"/>
    <property type="project" value="InterPro"/>
</dbReference>
<dbReference type="Proteomes" id="UP000236732">
    <property type="component" value="Unassembled WGS sequence"/>
</dbReference>
<dbReference type="SUPFAM" id="SSF52218">
    <property type="entry name" value="Flavoproteins"/>
    <property type="match status" value="1"/>
</dbReference>
<dbReference type="Gene3D" id="3.40.50.360">
    <property type="match status" value="1"/>
</dbReference>
<dbReference type="PROSITE" id="PS00201">
    <property type="entry name" value="FLAVODOXIN"/>
    <property type="match status" value="1"/>
</dbReference>
<proteinExistence type="predicted"/>
<dbReference type="OrthoDB" id="3253043at2"/>
<evidence type="ECO:0000259" key="1">
    <source>
        <dbReference type="PROSITE" id="PS50902"/>
    </source>
</evidence>
<dbReference type="EMBL" id="FNVT01000029">
    <property type="protein sequence ID" value="SEH02673.1"/>
    <property type="molecule type" value="Genomic_DNA"/>
</dbReference>
<accession>A0A1H6EZ76</accession>
<evidence type="ECO:0000313" key="2">
    <source>
        <dbReference type="EMBL" id="SEH02673.1"/>
    </source>
</evidence>
<keyword evidence="3" id="KW-1185">Reference proteome</keyword>
<organism evidence="2 3">
    <name type="scientific">Nonomuraea solani</name>
    <dbReference type="NCBI Taxonomy" id="1144553"/>
    <lineage>
        <taxon>Bacteria</taxon>
        <taxon>Bacillati</taxon>
        <taxon>Actinomycetota</taxon>
        <taxon>Actinomycetes</taxon>
        <taxon>Streptosporangiales</taxon>
        <taxon>Streptosporangiaceae</taxon>
        <taxon>Nonomuraea</taxon>
    </lineage>
</organism>
<feature type="domain" description="Flavodoxin-like" evidence="1">
    <location>
        <begin position="3"/>
        <end position="164"/>
    </location>
</feature>
<dbReference type="GO" id="GO:0010181">
    <property type="term" value="F:FMN binding"/>
    <property type="evidence" value="ECO:0007669"/>
    <property type="project" value="InterPro"/>
</dbReference>
<dbReference type="InterPro" id="IPR008254">
    <property type="entry name" value="Flavodoxin/NO_synth"/>
</dbReference>
<protein>
    <submittedName>
        <fullName evidence="2">Flavodoxin</fullName>
    </submittedName>
</protein>
<sequence>MDALVVYESMFGNTKQVAEAVAEGLATRLRTEVVEVGAAPARVGPEVGLLVVGGPTHAFSMSRASTRKSAAQQSTQPLVSQGNGVREWLAVLGTASAALASAAFDTRVAKPRMPGSAARGIAKRLRRLGVKAAAPAQSFYVTGTEGPLVAGELERARQWGESLAASSPVATA</sequence>